<protein>
    <submittedName>
        <fullName evidence="1">Uncharacterized protein</fullName>
    </submittedName>
</protein>
<reference evidence="1 2" key="1">
    <citation type="submission" date="2023-01" db="EMBL/GenBank/DDBJ databases">
        <authorList>
            <person name="Kreplak J."/>
        </authorList>
    </citation>
    <scope>NUCLEOTIDE SEQUENCE [LARGE SCALE GENOMIC DNA]</scope>
</reference>
<evidence type="ECO:0000313" key="2">
    <source>
        <dbReference type="Proteomes" id="UP001157006"/>
    </source>
</evidence>
<organism evidence="1 2">
    <name type="scientific">Vicia faba</name>
    <name type="common">Broad bean</name>
    <name type="synonym">Faba vulgaris</name>
    <dbReference type="NCBI Taxonomy" id="3906"/>
    <lineage>
        <taxon>Eukaryota</taxon>
        <taxon>Viridiplantae</taxon>
        <taxon>Streptophyta</taxon>
        <taxon>Embryophyta</taxon>
        <taxon>Tracheophyta</taxon>
        <taxon>Spermatophyta</taxon>
        <taxon>Magnoliopsida</taxon>
        <taxon>eudicotyledons</taxon>
        <taxon>Gunneridae</taxon>
        <taxon>Pentapetalae</taxon>
        <taxon>rosids</taxon>
        <taxon>fabids</taxon>
        <taxon>Fabales</taxon>
        <taxon>Fabaceae</taxon>
        <taxon>Papilionoideae</taxon>
        <taxon>50 kb inversion clade</taxon>
        <taxon>NPAAA clade</taxon>
        <taxon>Hologalegina</taxon>
        <taxon>IRL clade</taxon>
        <taxon>Fabeae</taxon>
        <taxon>Vicia</taxon>
    </lineage>
</organism>
<sequence length="131" mass="14669">MALSLHIHIHKNLTHPNPICNLHRKHISLSKPFFLPPTFILVSLPSDNSHQVLATPTPSSPTNVPKWVGHGKLPPLEPPPLEDTGYFKVAFMVFVDMPQRCLDVVYVFLSENLLMVVAEKNLLSSQQMTPS</sequence>
<keyword evidence="2" id="KW-1185">Reference proteome</keyword>
<gene>
    <name evidence="1" type="ORF">VFH_II028160</name>
</gene>
<dbReference type="AlphaFoldDB" id="A0AAV0ZEG0"/>
<accession>A0AAV0ZEG0</accession>
<name>A0AAV0ZEG0_VICFA</name>
<evidence type="ECO:0000313" key="1">
    <source>
        <dbReference type="EMBL" id="CAI8596296.1"/>
    </source>
</evidence>
<dbReference type="Proteomes" id="UP001157006">
    <property type="component" value="Chromosome 2"/>
</dbReference>
<proteinExistence type="predicted"/>
<dbReference type="EMBL" id="OX451737">
    <property type="protein sequence ID" value="CAI8596296.1"/>
    <property type="molecule type" value="Genomic_DNA"/>
</dbReference>